<sequence length="327" mass="37462">MTNATWSQRPALALKGIVQTPGQLFRSLLILCVFMVLILVYQKSQCKHVKSKPTYICIEDPELLKLSGLEKVEFLTFNGATPEDCSKKISSRGMVLNVKEQSRFEQCVKNYESDCKAAHTRFWSGDNQYVRHHHHKYLTNRSLMIDVGGNVGEDAEYFIQRYNPKSYVILEPLKLLYRNLVKKFENRRNIVTYNFGLAKKNDVFMVSIEGNDGDATSPFMATTDGTCSLKVVNTTVFLTTLGVGCYDVDLLTINCEGCEYDVLESLLATSLINSFKHIQFATHTKLASLVDPVNRYCRIQELLQRTHRISYSYKFNWETWTRLDVAV</sequence>
<feature type="transmembrane region" description="Helical" evidence="1">
    <location>
        <begin position="24"/>
        <end position="41"/>
    </location>
</feature>
<proteinExistence type="predicted"/>
<name>A0A210PWL1_MIZYE</name>
<evidence type="ECO:0000313" key="3">
    <source>
        <dbReference type="Proteomes" id="UP000242188"/>
    </source>
</evidence>
<keyword evidence="3" id="KW-1185">Reference proteome</keyword>
<evidence type="ECO:0008006" key="4">
    <source>
        <dbReference type="Google" id="ProtNLM"/>
    </source>
</evidence>
<evidence type="ECO:0000313" key="2">
    <source>
        <dbReference type="EMBL" id="OWF40878.1"/>
    </source>
</evidence>
<gene>
    <name evidence="2" type="ORF">KP79_PYT20231</name>
</gene>
<reference evidence="2 3" key="1">
    <citation type="journal article" date="2017" name="Nat. Ecol. Evol.">
        <title>Scallop genome provides insights into evolution of bilaterian karyotype and development.</title>
        <authorList>
            <person name="Wang S."/>
            <person name="Zhang J."/>
            <person name="Jiao W."/>
            <person name="Li J."/>
            <person name="Xun X."/>
            <person name="Sun Y."/>
            <person name="Guo X."/>
            <person name="Huan P."/>
            <person name="Dong B."/>
            <person name="Zhang L."/>
            <person name="Hu X."/>
            <person name="Sun X."/>
            <person name="Wang J."/>
            <person name="Zhao C."/>
            <person name="Wang Y."/>
            <person name="Wang D."/>
            <person name="Huang X."/>
            <person name="Wang R."/>
            <person name="Lv J."/>
            <person name="Li Y."/>
            <person name="Zhang Z."/>
            <person name="Liu B."/>
            <person name="Lu W."/>
            <person name="Hui Y."/>
            <person name="Liang J."/>
            <person name="Zhou Z."/>
            <person name="Hou R."/>
            <person name="Li X."/>
            <person name="Liu Y."/>
            <person name="Li H."/>
            <person name="Ning X."/>
            <person name="Lin Y."/>
            <person name="Zhao L."/>
            <person name="Xing Q."/>
            <person name="Dou J."/>
            <person name="Li Y."/>
            <person name="Mao J."/>
            <person name="Guo H."/>
            <person name="Dou H."/>
            <person name="Li T."/>
            <person name="Mu C."/>
            <person name="Jiang W."/>
            <person name="Fu Q."/>
            <person name="Fu X."/>
            <person name="Miao Y."/>
            <person name="Liu J."/>
            <person name="Yu Q."/>
            <person name="Li R."/>
            <person name="Liao H."/>
            <person name="Li X."/>
            <person name="Kong Y."/>
            <person name="Jiang Z."/>
            <person name="Chourrout D."/>
            <person name="Li R."/>
            <person name="Bao Z."/>
        </authorList>
    </citation>
    <scope>NUCLEOTIDE SEQUENCE [LARGE SCALE GENOMIC DNA]</scope>
    <source>
        <strain evidence="2 3">PY_sf001</strain>
    </source>
</reference>
<dbReference type="AlphaFoldDB" id="A0A210PWL1"/>
<protein>
    <recommendedName>
        <fullName evidence="4">Methyltransferase FkbM domain-containing protein</fullName>
    </recommendedName>
</protein>
<keyword evidence="1" id="KW-0812">Transmembrane</keyword>
<dbReference type="Proteomes" id="UP000242188">
    <property type="component" value="Unassembled WGS sequence"/>
</dbReference>
<accession>A0A210PWL1</accession>
<evidence type="ECO:0000256" key="1">
    <source>
        <dbReference type="SAM" id="Phobius"/>
    </source>
</evidence>
<dbReference type="EMBL" id="NEDP02005440">
    <property type="protein sequence ID" value="OWF40878.1"/>
    <property type="molecule type" value="Genomic_DNA"/>
</dbReference>
<dbReference type="NCBIfam" id="TIGR01444">
    <property type="entry name" value="fkbM_fam"/>
    <property type="match status" value="1"/>
</dbReference>
<dbReference type="SUPFAM" id="SSF53335">
    <property type="entry name" value="S-adenosyl-L-methionine-dependent methyltransferases"/>
    <property type="match status" value="1"/>
</dbReference>
<dbReference type="OrthoDB" id="40902at2759"/>
<dbReference type="InterPro" id="IPR006342">
    <property type="entry name" value="FkbM_mtfrase"/>
</dbReference>
<organism evidence="2 3">
    <name type="scientific">Mizuhopecten yessoensis</name>
    <name type="common">Japanese scallop</name>
    <name type="synonym">Patinopecten yessoensis</name>
    <dbReference type="NCBI Taxonomy" id="6573"/>
    <lineage>
        <taxon>Eukaryota</taxon>
        <taxon>Metazoa</taxon>
        <taxon>Spiralia</taxon>
        <taxon>Lophotrochozoa</taxon>
        <taxon>Mollusca</taxon>
        <taxon>Bivalvia</taxon>
        <taxon>Autobranchia</taxon>
        <taxon>Pteriomorphia</taxon>
        <taxon>Pectinida</taxon>
        <taxon>Pectinoidea</taxon>
        <taxon>Pectinidae</taxon>
        <taxon>Mizuhopecten</taxon>
    </lineage>
</organism>
<keyword evidence="1" id="KW-0472">Membrane</keyword>
<dbReference type="Gene3D" id="3.40.50.150">
    <property type="entry name" value="Vaccinia Virus protein VP39"/>
    <property type="match status" value="1"/>
</dbReference>
<keyword evidence="1" id="KW-1133">Transmembrane helix</keyword>
<comment type="caution">
    <text evidence="2">The sequence shown here is derived from an EMBL/GenBank/DDBJ whole genome shotgun (WGS) entry which is preliminary data.</text>
</comment>
<dbReference type="InterPro" id="IPR029063">
    <property type="entry name" value="SAM-dependent_MTases_sf"/>
</dbReference>